<gene>
    <name evidence="2" type="ORF">SAMN05421835_11458</name>
</gene>
<accession>A0A1I3WYY0</accession>
<dbReference type="EMBL" id="FORP01000014">
    <property type="protein sequence ID" value="SFK12672.1"/>
    <property type="molecule type" value="Genomic_DNA"/>
</dbReference>
<protein>
    <submittedName>
        <fullName evidence="2">Uncharacterized protein</fullName>
    </submittedName>
</protein>
<evidence type="ECO:0000256" key="1">
    <source>
        <dbReference type="SAM" id="MobiDB-lite"/>
    </source>
</evidence>
<sequence length="251" mass="27415">MPEVGCRVRHPTSGPRFIPAADRPRRRAVGVHPWRRRRSAVRPWFISGTDRPRWRAPGSSPAPIARGGAPWVHLRPDRPRWRALGSSSAPMALDGVPWIHPGADGSRRCAPVYLRRRLPSVVRPGFLSGTEGPRWRTPAPSRCRWLSAVRPGSPSPPTALGGVLRRGCLPRLSPGRTPRLAPVPGRGQGLFRASEPPPSAARDAGQLPRPVPRPRPSTVRRSRCLPPAARPGSPAPGPRSAQDEPRGRRAR</sequence>
<name>A0A1I3WYY0_9PSEU</name>
<evidence type="ECO:0000313" key="3">
    <source>
        <dbReference type="Proteomes" id="UP000199025"/>
    </source>
</evidence>
<organism evidence="2 3">
    <name type="scientific">Amycolatopsis sacchari</name>
    <dbReference type="NCBI Taxonomy" id="115433"/>
    <lineage>
        <taxon>Bacteria</taxon>
        <taxon>Bacillati</taxon>
        <taxon>Actinomycetota</taxon>
        <taxon>Actinomycetes</taxon>
        <taxon>Pseudonocardiales</taxon>
        <taxon>Pseudonocardiaceae</taxon>
        <taxon>Amycolatopsis</taxon>
    </lineage>
</organism>
<feature type="compositionally biased region" description="Basic and acidic residues" evidence="1">
    <location>
        <begin position="241"/>
        <end position="251"/>
    </location>
</feature>
<reference evidence="2 3" key="1">
    <citation type="submission" date="2016-10" db="EMBL/GenBank/DDBJ databases">
        <authorList>
            <person name="de Groot N.N."/>
        </authorList>
    </citation>
    <scope>NUCLEOTIDE SEQUENCE [LARGE SCALE GENOMIC DNA]</scope>
    <source>
        <strain evidence="2 3">DSM 44468</strain>
    </source>
</reference>
<dbReference type="AlphaFoldDB" id="A0A1I3WYY0"/>
<evidence type="ECO:0000313" key="2">
    <source>
        <dbReference type="EMBL" id="SFK12672.1"/>
    </source>
</evidence>
<keyword evidence="3" id="KW-1185">Reference proteome</keyword>
<dbReference type="STRING" id="115433.SAMN05421835_11458"/>
<feature type="region of interest" description="Disordered" evidence="1">
    <location>
        <begin position="169"/>
        <end position="251"/>
    </location>
</feature>
<dbReference type="Proteomes" id="UP000199025">
    <property type="component" value="Unassembled WGS sequence"/>
</dbReference>
<proteinExistence type="predicted"/>